<dbReference type="GO" id="GO:0003676">
    <property type="term" value="F:nucleic acid binding"/>
    <property type="evidence" value="ECO:0007669"/>
    <property type="project" value="InterPro"/>
</dbReference>
<gene>
    <name evidence="4" type="ORF">CB5_LOCUS10794</name>
</gene>
<dbReference type="SMART" id="SM00343">
    <property type="entry name" value="ZnF_C2HC"/>
    <property type="match status" value="2"/>
</dbReference>
<dbReference type="GO" id="GO:0008270">
    <property type="term" value="F:zinc ion binding"/>
    <property type="evidence" value="ECO:0007669"/>
    <property type="project" value="UniProtKB-KW"/>
</dbReference>
<dbReference type="SUPFAM" id="SSF57756">
    <property type="entry name" value="Retrovirus zinc finger-like domains"/>
    <property type="match status" value="1"/>
</dbReference>
<dbReference type="InterPro" id="IPR001878">
    <property type="entry name" value="Znf_CCHC"/>
</dbReference>
<proteinExistence type="predicted"/>
<evidence type="ECO:0000313" key="4">
    <source>
        <dbReference type="EMBL" id="CAD1827583.1"/>
    </source>
</evidence>
<feature type="domain" description="CCHC-type" evidence="3">
    <location>
        <begin position="59"/>
        <end position="73"/>
    </location>
</feature>
<protein>
    <recommendedName>
        <fullName evidence="3">CCHC-type domain-containing protein</fullName>
    </recommendedName>
</protein>
<keyword evidence="1" id="KW-0479">Metal-binding</keyword>
<name>A0A6V7P9V4_ANACO</name>
<keyword evidence="1" id="KW-0862">Zinc</keyword>
<evidence type="ECO:0000259" key="3">
    <source>
        <dbReference type="PROSITE" id="PS50158"/>
    </source>
</evidence>
<dbReference type="InterPro" id="IPR036875">
    <property type="entry name" value="Znf_CCHC_sf"/>
</dbReference>
<evidence type="ECO:0000256" key="1">
    <source>
        <dbReference type="PROSITE-ProRule" id="PRU00047"/>
    </source>
</evidence>
<accession>A0A6V7P9V4</accession>
<dbReference type="Pfam" id="PF00098">
    <property type="entry name" value="zf-CCHC"/>
    <property type="match status" value="1"/>
</dbReference>
<evidence type="ECO:0000256" key="2">
    <source>
        <dbReference type="SAM" id="MobiDB-lite"/>
    </source>
</evidence>
<feature type="region of interest" description="Disordered" evidence="2">
    <location>
        <begin position="87"/>
        <end position="118"/>
    </location>
</feature>
<reference evidence="4" key="1">
    <citation type="submission" date="2020-07" db="EMBL/GenBank/DDBJ databases">
        <authorList>
            <person name="Lin J."/>
        </authorList>
    </citation>
    <scope>NUCLEOTIDE SEQUENCE</scope>
</reference>
<keyword evidence="1" id="KW-0863">Zinc-finger</keyword>
<organism evidence="4">
    <name type="scientific">Ananas comosus var. bracteatus</name>
    <name type="common">red pineapple</name>
    <dbReference type="NCBI Taxonomy" id="296719"/>
    <lineage>
        <taxon>Eukaryota</taxon>
        <taxon>Viridiplantae</taxon>
        <taxon>Streptophyta</taxon>
        <taxon>Embryophyta</taxon>
        <taxon>Tracheophyta</taxon>
        <taxon>Spermatophyta</taxon>
        <taxon>Magnoliopsida</taxon>
        <taxon>Liliopsida</taxon>
        <taxon>Poales</taxon>
        <taxon>Bromeliaceae</taxon>
        <taxon>Bromelioideae</taxon>
        <taxon>Ananas</taxon>
    </lineage>
</organism>
<sequence>MGITPLYNIFGVQGREIRPPTLRNPPLYPRQQSRNWKPSRCVICGSDHRPSTCPQREGKCFKCGQPGHLIRECSGWVSSAPTVASVPSSPRQLAGLPPAMSAGRASSPCQPEGSRAPSEQVFATQVEEQPAVPDDVVASIISINGTRARALFHTVNLTKVRYSLSSFGILHKHIDVKFHFVRDVIGKHIMTIKKIGTEDNLLDMLTKSLTIAKFKHCLDLVAVGST</sequence>
<dbReference type="PROSITE" id="PS50158">
    <property type="entry name" value="ZF_CCHC"/>
    <property type="match status" value="1"/>
</dbReference>
<dbReference type="EMBL" id="LR862146">
    <property type="protein sequence ID" value="CAD1827583.1"/>
    <property type="molecule type" value="Genomic_DNA"/>
</dbReference>
<dbReference type="Gene3D" id="4.10.60.10">
    <property type="entry name" value="Zinc finger, CCHC-type"/>
    <property type="match status" value="1"/>
</dbReference>
<dbReference type="AlphaFoldDB" id="A0A6V7P9V4"/>